<protein>
    <submittedName>
        <fullName evidence="2">Uncharacterized protein</fullName>
    </submittedName>
</protein>
<name>U4L4R6_PYROM</name>
<evidence type="ECO:0000313" key="2">
    <source>
        <dbReference type="EMBL" id="CCX07298.1"/>
    </source>
</evidence>
<evidence type="ECO:0000313" key="3">
    <source>
        <dbReference type="Proteomes" id="UP000018144"/>
    </source>
</evidence>
<dbReference type="Proteomes" id="UP000018144">
    <property type="component" value="Unassembled WGS sequence"/>
</dbReference>
<evidence type="ECO:0000256" key="1">
    <source>
        <dbReference type="SAM" id="MobiDB-lite"/>
    </source>
</evidence>
<dbReference type="AlphaFoldDB" id="U4L4R6"/>
<dbReference type="EMBL" id="HF935349">
    <property type="protein sequence ID" value="CCX07298.1"/>
    <property type="molecule type" value="Genomic_DNA"/>
</dbReference>
<accession>U4L4R6</accession>
<proteinExistence type="predicted"/>
<sequence>MAESSSSSSSSSSESENAVVAPAQPAQPANNPPLLNDIIGLYKANLSWDKPWRQRCRRALGLSKRDKSRRFWAVINIFRLICCDLEHP</sequence>
<gene>
    <name evidence="2" type="ORF">PCON_06887</name>
</gene>
<keyword evidence="3" id="KW-1185">Reference proteome</keyword>
<organism evidence="2 3">
    <name type="scientific">Pyronema omphalodes (strain CBS 100304)</name>
    <name type="common">Pyronema confluens</name>
    <dbReference type="NCBI Taxonomy" id="1076935"/>
    <lineage>
        <taxon>Eukaryota</taxon>
        <taxon>Fungi</taxon>
        <taxon>Dikarya</taxon>
        <taxon>Ascomycota</taxon>
        <taxon>Pezizomycotina</taxon>
        <taxon>Pezizomycetes</taxon>
        <taxon>Pezizales</taxon>
        <taxon>Pyronemataceae</taxon>
        <taxon>Pyronema</taxon>
    </lineage>
</organism>
<feature type="region of interest" description="Disordered" evidence="1">
    <location>
        <begin position="1"/>
        <end position="31"/>
    </location>
</feature>
<reference evidence="2 3" key="1">
    <citation type="journal article" date="2013" name="PLoS Genet.">
        <title>The genome and development-dependent transcriptomes of Pyronema confluens: a window into fungal evolution.</title>
        <authorList>
            <person name="Traeger S."/>
            <person name="Altegoer F."/>
            <person name="Freitag M."/>
            <person name="Gabaldon T."/>
            <person name="Kempken F."/>
            <person name="Kumar A."/>
            <person name="Marcet-Houben M."/>
            <person name="Poggeler S."/>
            <person name="Stajich J.E."/>
            <person name="Nowrousian M."/>
        </authorList>
    </citation>
    <scope>NUCLEOTIDE SEQUENCE [LARGE SCALE GENOMIC DNA]</scope>
    <source>
        <strain evidence="3">CBS 100304</strain>
        <tissue evidence="2">Vegetative mycelium</tissue>
    </source>
</reference>